<organism evidence="1 2">
    <name type="scientific">Romanomermis culicivorax</name>
    <name type="common">Nematode worm</name>
    <dbReference type="NCBI Taxonomy" id="13658"/>
    <lineage>
        <taxon>Eukaryota</taxon>
        <taxon>Metazoa</taxon>
        <taxon>Ecdysozoa</taxon>
        <taxon>Nematoda</taxon>
        <taxon>Enoplea</taxon>
        <taxon>Dorylaimia</taxon>
        <taxon>Mermithida</taxon>
        <taxon>Mermithoidea</taxon>
        <taxon>Mermithidae</taxon>
        <taxon>Romanomermis</taxon>
    </lineage>
</organism>
<proteinExistence type="predicted"/>
<name>A0A915IIA5_ROMCU</name>
<dbReference type="Proteomes" id="UP000887565">
    <property type="component" value="Unplaced"/>
</dbReference>
<protein>
    <submittedName>
        <fullName evidence="2">Uncharacterized protein</fullName>
    </submittedName>
</protein>
<accession>A0A915IIA5</accession>
<keyword evidence="1" id="KW-1185">Reference proteome</keyword>
<reference evidence="2" key="1">
    <citation type="submission" date="2022-11" db="UniProtKB">
        <authorList>
            <consortium name="WormBaseParasite"/>
        </authorList>
    </citation>
    <scope>IDENTIFICATION</scope>
</reference>
<dbReference type="AlphaFoldDB" id="A0A915IIA5"/>
<sequence length="140" mass="16377">MVKLLLEPGSNYVLFLINEILIRGDSIMRKSLFDSELNALQGAALYFPCCILSSEPVALLGFLGSWQLSKQRQEPVARLNFKFQLYNLFVAFRSCRDDIIATSTRRFHDFRVRWYLHNNSRIATLISFFNLVKLYINFEE</sequence>
<dbReference type="WBParaSite" id="nRc.2.0.1.t13107-RA">
    <property type="protein sequence ID" value="nRc.2.0.1.t13107-RA"/>
    <property type="gene ID" value="nRc.2.0.1.g13107"/>
</dbReference>
<evidence type="ECO:0000313" key="2">
    <source>
        <dbReference type="WBParaSite" id="nRc.2.0.1.t13107-RA"/>
    </source>
</evidence>
<evidence type="ECO:0000313" key="1">
    <source>
        <dbReference type="Proteomes" id="UP000887565"/>
    </source>
</evidence>